<dbReference type="Proteomes" id="UP000319160">
    <property type="component" value="Unassembled WGS sequence"/>
</dbReference>
<gene>
    <name evidence="3" type="ORF">FHL15_000011</name>
</gene>
<evidence type="ECO:0000313" key="3">
    <source>
        <dbReference type="EMBL" id="TRX98669.1"/>
    </source>
</evidence>
<dbReference type="InterPro" id="IPR023801">
    <property type="entry name" value="His_deacetylse_dom"/>
</dbReference>
<feature type="region of interest" description="Disordered" evidence="1">
    <location>
        <begin position="648"/>
        <end position="678"/>
    </location>
</feature>
<dbReference type="GO" id="GO:0004407">
    <property type="term" value="F:histone deacetylase activity"/>
    <property type="evidence" value="ECO:0007669"/>
    <property type="project" value="TreeGrafter"/>
</dbReference>
<dbReference type="OrthoDB" id="5232919at2759"/>
<dbReference type="PANTHER" id="PTHR47558:SF1">
    <property type="entry name" value="HISTONE DEACETYLASE HOS3"/>
    <property type="match status" value="1"/>
</dbReference>
<feature type="compositionally biased region" description="Polar residues" evidence="1">
    <location>
        <begin position="730"/>
        <end position="739"/>
    </location>
</feature>
<dbReference type="Gene3D" id="3.40.800.20">
    <property type="entry name" value="Histone deacetylase domain"/>
    <property type="match status" value="1"/>
</dbReference>
<sequence>MASPEHSQAQPQPVPPSVNDPNNSNDGHNHNQYDNNDLLLSLNKLSLSASAQSESNAPSLVSPSTRAAPRSPLTKANLNKMAADAASTSPSLIRKASMNSLYSANGGTPSRAASRRGSSAPFLSPTTAKSPSHVFPSNGGAVEGRPPRTAASVASAYLAKELEVLHSDASDQSTETIVILHDDCYGHRYSRPRASKNLLSTIVERPERIQASIQGVSMAYVRLGERHCEGKHPIHPDLDPKTLPSIPFRIHKTARKVAISSTAVTNVHGNKWMEELKIMCDSAETKLALNGNELRRPEMNRGPDAEPPQHFHQGDLYLCSESLDAFEGALGAVCEAVDAVFSTSPYRRAFVAVRPPGHHCSASFPSGFCWVNNVHVGIMHGILNHGLTHVAIIDFDLHHGDGSQAIAWQHNKRGLAKNAAAWKKTSIGYFSVHDINSYPCEYGDEEKVKNASLCIDNAHGQNIWNVHLHEWKSDVEFWKLYQSKYSILLEKTRNYLRLQTERFRAAGHVPRAAIFLSAGFDASEWEGAGMQRHKVNVPTEFYARLTRDVVRIASEEGLSVDGRVISVLEGGYSDRALYSGVLSHLSGLAGVESIAPKEEGLSDPGARSFSRRSTLNESELKSLKALEFPYDPNWWSIAELDRFDAAKVVPPPEPKKPRTITPGNYSSPTQSSNAKMTDVARLRRSLSSLPTSQIIMPRSPTPPPPDIHWSTVAHELSKLLIPKDRQVDSCTHSELNSEATKARKDRLPSQTIVNGASDDPVAPAAPSAPTRAPTRMSLRERKPVSYLEDDDYKSRRRTVAGTTVLAASKALARGVPSQTETKNSRQANRRLSTASSVSNFTDIPVNVESSTRPSTSLSIRPTSSMSVRTQASTATNITTGRPAVPPRKDSGRAPRAPRKTKQATAKIETGSSAMTMPLMPKASDGTVPPPSSTQSTAADAGTSSTPIASPEDLNQITSGMRKIKINVLTKEQKAERMKAKAETVAVSDEPTHKEEGSLNKQLPPSPPVAEAQSIPLSSNSEDIQDPSSPVRAETPSQNNHVTTTGSKVETMVPMTPTIISPTEPSVSSTPFASSPLFQPPPEPPQDMGHFVPHQPEGPPAHAIPIQKPVQILEPNIGTPARPNLIQHHMLQSYSVPVSPVRRGGHGFTATSNIPFSPGPVLKTQPILRDNVLPQPTTKTEDSNSDSWDASKIPGHQQ</sequence>
<evidence type="ECO:0000313" key="4">
    <source>
        <dbReference type="Proteomes" id="UP000319160"/>
    </source>
</evidence>
<feature type="compositionally biased region" description="Low complexity" evidence="1">
    <location>
        <begin position="110"/>
        <end position="120"/>
    </location>
</feature>
<name>A0A553IEP7_9PEZI</name>
<dbReference type="FunFam" id="3.40.800.20:FF:000011">
    <property type="entry name" value="Histone deacetylase HOS3"/>
    <property type="match status" value="1"/>
</dbReference>
<dbReference type="STRING" id="2512241.A0A553IEP7"/>
<keyword evidence="4" id="KW-1185">Reference proteome</keyword>
<feature type="region of interest" description="Disordered" evidence="1">
    <location>
        <begin position="1149"/>
        <end position="1197"/>
    </location>
</feature>
<feature type="compositionally biased region" description="Polar residues" evidence="1">
    <location>
        <begin position="661"/>
        <end position="675"/>
    </location>
</feature>
<dbReference type="InterPro" id="IPR023696">
    <property type="entry name" value="Ureohydrolase_dom_sf"/>
</dbReference>
<evidence type="ECO:0000259" key="2">
    <source>
        <dbReference type="Pfam" id="PF00850"/>
    </source>
</evidence>
<feature type="domain" description="Histone deacetylase" evidence="2">
    <location>
        <begin position="256"/>
        <end position="587"/>
    </location>
</feature>
<feature type="region of interest" description="Disordered" evidence="1">
    <location>
        <begin position="812"/>
        <end position="956"/>
    </location>
</feature>
<proteinExistence type="predicted"/>
<dbReference type="Pfam" id="PF00850">
    <property type="entry name" value="Hist_deacetyl"/>
    <property type="match status" value="1"/>
</dbReference>
<feature type="compositionally biased region" description="Low complexity" evidence="1">
    <location>
        <begin position="34"/>
        <end position="48"/>
    </location>
</feature>
<feature type="region of interest" description="Disordered" evidence="1">
    <location>
        <begin position="104"/>
        <end position="147"/>
    </location>
</feature>
<feature type="compositionally biased region" description="Polar residues" evidence="1">
    <location>
        <begin position="49"/>
        <end position="65"/>
    </location>
</feature>
<dbReference type="InterPro" id="IPR000286">
    <property type="entry name" value="HDACs"/>
</dbReference>
<dbReference type="InterPro" id="IPR037138">
    <property type="entry name" value="His_deacetylse_dom_sf"/>
</dbReference>
<dbReference type="AlphaFoldDB" id="A0A553IEP7"/>
<feature type="region of interest" description="Disordered" evidence="1">
    <location>
        <begin position="971"/>
        <end position="1049"/>
    </location>
</feature>
<feature type="compositionally biased region" description="Basic and acidic residues" evidence="1">
    <location>
        <begin position="971"/>
        <end position="981"/>
    </location>
</feature>
<dbReference type="EMBL" id="VFLP01000001">
    <property type="protein sequence ID" value="TRX98669.1"/>
    <property type="molecule type" value="Genomic_DNA"/>
</dbReference>
<dbReference type="GO" id="GO:0005634">
    <property type="term" value="C:nucleus"/>
    <property type="evidence" value="ECO:0007669"/>
    <property type="project" value="TreeGrafter"/>
</dbReference>
<organism evidence="3 4">
    <name type="scientific">Xylaria flabelliformis</name>
    <dbReference type="NCBI Taxonomy" id="2512241"/>
    <lineage>
        <taxon>Eukaryota</taxon>
        <taxon>Fungi</taxon>
        <taxon>Dikarya</taxon>
        <taxon>Ascomycota</taxon>
        <taxon>Pezizomycotina</taxon>
        <taxon>Sordariomycetes</taxon>
        <taxon>Xylariomycetidae</taxon>
        <taxon>Xylariales</taxon>
        <taxon>Xylariaceae</taxon>
        <taxon>Xylaria</taxon>
    </lineage>
</organism>
<dbReference type="SUPFAM" id="SSF52768">
    <property type="entry name" value="Arginase/deacetylase"/>
    <property type="match status" value="1"/>
</dbReference>
<dbReference type="GO" id="GO:0010468">
    <property type="term" value="P:regulation of gene expression"/>
    <property type="evidence" value="ECO:0007669"/>
    <property type="project" value="UniProtKB-ARBA"/>
</dbReference>
<dbReference type="PRINTS" id="PR01270">
    <property type="entry name" value="HDASUPER"/>
</dbReference>
<dbReference type="InterPro" id="IPR053244">
    <property type="entry name" value="HDAC_HD_type_1"/>
</dbReference>
<evidence type="ECO:0000256" key="1">
    <source>
        <dbReference type="SAM" id="MobiDB-lite"/>
    </source>
</evidence>
<comment type="caution">
    <text evidence="3">The sequence shown here is derived from an EMBL/GenBank/DDBJ whole genome shotgun (WGS) entry which is preliminary data.</text>
</comment>
<feature type="compositionally biased region" description="Polar residues" evidence="1">
    <location>
        <begin position="1014"/>
        <end position="1027"/>
    </location>
</feature>
<reference evidence="4" key="1">
    <citation type="submission" date="2019-06" db="EMBL/GenBank/DDBJ databases">
        <title>Draft genome sequence of the griseofulvin-producing fungus Xylaria cubensis strain G536.</title>
        <authorList>
            <person name="Mead M.E."/>
            <person name="Raja H.A."/>
            <person name="Steenwyk J.L."/>
            <person name="Knowles S.L."/>
            <person name="Oberlies N.H."/>
            <person name="Rokas A."/>
        </authorList>
    </citation>
    <scope>NUCLEOTIDE SEQUENCE [LARGE SCALE GENOMIC DNA]</scope>
    <source>
        <strain evidence="4">G536</strain>
    </source>
</reference>
<dbReference type="CDD" id="cd09998">
    <property type="entry name" value="HDAC_Hos3"/>
    <property type="match status" value="1"/>
</dbReference>
<feature type="region of interest" description="Disordered" evidence="1">
    <location>
        <begin position="1"/>
        <end position="71"/>
    </location>
</feature>
<accession>A0A553IEP7</accession>
<protein>
    <recommendedName>
        <fullName evidence="2">Histone deacetylase domain-containing protein</fullName>
    </recommendedName>
</protein>
<feature type="compositionally biased region" description="Polar residues" evidence="1">
    <location>
        <begin position="1034"/>
        <end position="1047"/>
    </location>
</feature>
<feature type="region of interest" description="Disordered" evidence="1">
    <location>
        <begin position="730"/>
        <end position="776"/>
    </location>
</feature>
<feature type="compositionally biased region" description="Polar residues" evidence="1">
    <location>
        <begin position="816"/>
        <end position="879"/>
    </location>
</feature>
<feature type="compositionally biased region" description="Low complexity" evidence="1">
    <location>
        <begin position="756"/>
        <end position="775"/>
    </location>
</feature>
<feature type="compositionally biased region" description="Polar residues" evidence="1">
    <location>
        <begin position="932"/>
        <end position="956"/>
    </location>
</feature>
<dbReference type="PANTHER" id="PTHR47558">
    <property type="entry name" value="HISTONE DEACETYLASE HOS3"/>
    <property type="match status" value="1"/>
</dbReference>